<dbReference type="AlphaFoldDB" id="N1RLR9"/>
<gene>
    <name evidence="1" type="ORF">FOC4_g10005631</name>
</gene>
<sequence>MGYVLLSPKFGLSSSSPALFRDWAIIELHQNKHQTPLGMLEKTEPWRTISSVNTGRINMMDMLWWDLRKELKRRRCSVPGIPTFTRTGVMSEAEMRCLDYESALPGRTTIDEDYMRVCMYGSGSGESYGITNTARSGDPGASIMGNDGRVAAMLTYGAQGGDQGGNTGIHHISYATSIGWLLEDIRGHEYDVECMGREVPLEPFHFCVESEN</sequence>
<accession>N1RLR9</accession>
<protein>
    <submittedName>
        <fullName evidence="1">Uncharacterized protein</fullName>
    </submittedName>
</protein>
<name>N1RLR9_FUSC4</name>
<proteinExistence type="predicted"/>
<dbReference type="Proteomes" id="UP000016929">
    <property type="component" value="Unassembled WGS sequence"/>
</dbReference>
<dbReference type="HOGENOM" id="CLU_1299749_0_0_1"/>
<reference evidence="2" key="2">
    <citation type="journal article" date="2014" name="PLoS ONE">
        <title>Genome and Transcriptome Analysis of the Fungal Pathogen Fusarium oxysporum f. sp. cubense Causing Banana Vascular Wilt Disease.</title>
        <authorList>
            <person name="Guo L."/>
            <person name="Han L."/>
            <person name="Yang L."/>
            <person name="Zeng H."/>
            <person name="Fan D."/>
            <person name="Zhu Y."/>
            <person name="Feng Y."/>
            <person name="Wang G."/>
            <person name="Peng C."/>
            <person name="Jiang X."/>
            <person name="Zhou D."/>
            <person name="Ni P."/>
            <person name="Liang C."/>
            <person name="Liu L."/>
            <person name="Wang J."/>
            <person name="Mao C."/>
            <person name="Fang X."/>
            <person name="Peng M."/>
            <person name="Huang J."/>
        </authorList>
    </citation>
    <scope>NUCLEOTIDE SEQUENCE [LARGE SCALE GENOMIC DNA]</scope>
    <source>
        <strain evidence="2">race 4</strain>
    </source>
</reference>
<dbReference type="EMBL" id="KB726570">
    <property type="protein sequence ID" value="EMT67533.1"/>
    <property type="molecule type" value="Genomic_DNA"/>
</dbReference>
<keyword evidence="2" id="KW-1185">Reference proteome</keyword>
<evidence type="ECO:0000313" key="2">
    <source>
        <dbReference type="Proteomes" id="UP000016929"/>
    </source>
</evidence>
<organism evidence="1 2">
    <name type="scientific">Fusarium oxysporum f. sp. cubense (strain race 4)</name>
    <name type="common">Panama disease fungus</name>
    <dbReference type="NCBI Taxonomy" id="2502994"/>
    <lineage>
        <taxon>Eukaryota</taxon>
        <taxon>Fungi</taxon>
        <taxon>Dikarya</taxon>
        <taxon>Ascomycota</taxon>
        <taxon>Pezizomycotina</taxon>
        <taxon>Sordariomycetes</taxon>
        <taxon>Hypocreomycetidae</taxon>
        <taxon>Hypocreales</taxon>
        <taxon>Nectriaceae</taxon>
        <taxon>Fusarium</taxon>
        <taxon>Fusarium oxysporum species complex</taxon>
    </lineage>
</organism>
<reference evidence="2" key="1">
    <citation type="submission" date="2012-09" db="EMBL/GenBank/DDBJ databases">
        <title>Genome sequencing and comparative transcriptomics of race 1 and race 4 of banana pathogen: Fusarium oxysporum f. sp. cubense.</title>
        <authorList>
            <person name="Fang X."/>
            <person name="Huang J."/>
        </authorList>
    </citation>
    <scope>NUCLEOTIDE SEQUENCE [LARGE SCALE GENOMIC DNA]</scope>
    <source>
        <strain evidence="2">race 4</strain>
    </source>
</reference>
<dbReference type="OrthoDB" id="5424209at2759"/>
<evidence type="ECO:0000313" key="1">
    <source>
        <dbReference type="EMBL" id="EMT67533.1"/>
    </source>
</evidence>